<gene>
    <name evidence="1" type="ORF">S01H4_36122</name>
</gene>
<feature type="non-terminal residue" evidence="1">
    <location>
        <position position="139"/>
    </location>
</feature>
<sequence length="139" mass="16282">MTKRKPSYRLHKPSGQAIVTLSGKMHYLGEHNSPASLQAYERLIAEWEIRERQAEECKGWTCDQLIVAFLEHAQKYYRKHGRVTDEYANFKAALKYLSRLYGETPANQFGPLKLKVCREVMIEGRFSRKLLSRKFINKC</sequence>
<evidence type="ECO:0000313" key="1">
    <source>
        <dbReference type="EMBL" id="GAG84126.1"/>
    </source>
</evidence>
<reference evidence="1" key="1">
    <citation type="journal article" date="2014" name="Front. Microbiol.">
        <title>High frequency of phylogenetically diverse reductive dehalogenase-homologous genes in deep subseafloor sedimentary metagenomes.</title>
        <authorList>
            <person name="Kawai M."/>
            <person name="Futagami T."/>
            <person name="Toyoda A."/>
            <person name="Takaki Y."/>
            <person name="Nishi S."/>
            <person name="Hori S."/>
            <person name="Arai W."/>
            <person name="Tsubouchi T."/>
            <person name="Morono Y."/>
            <person name="Uchiyama I."/>
            <person name="Ito T."/>
            <person name="Fujiyama A."/>
            <person name="Inagaki F."/>
            <person name="Takami H."/>
        </authorList>
    </citation>
    <scope>NUCLEOTIDE SEQUENCE</scope>
    <source>
        <strain evidence="1">Expedition CK06-06</strain>
    </source>
</reference>
<organism evidence="1">
    <name type="scientific">marine sediment metagenome</name>
    <dbReference type="NCBI Taxonomy" id="412755"/>
    <lineage>
        <taxon>unclassified sequences</taxon>
        <taxon>metagenomes</taxon>
        <taxon>ecological metagenomes</taxon>
    </lineage>
</organism>
<name>X1CIQ7_9ZZZZ</name>
<accession>X1CIQ7</accession>
<dbReference type="AlphaFoldDB" id="X1CIQ7"/>
<dbReference type="EMBL" id="BART01019278">
    <property type="protein sequence ID" value="GAG84126.1"/>
    <property type="molecule type" value="Genomic_DNA"/>
</dbReference>
<comment type="caution">
    <text evidence="1">The sequence shown here is derived from an EMBL/GenBank/DDBJ whole genome shotgun (WGS) entry which is preliminary data.</text>
</comment>
<protein>
    <submittedName>
        <fullName evidence="1">Uncharacterized protein</fullName>
    </submittedName>
</protein>
<proteinExistence type="predicted"/>